<dbReference type="OrthoDB" id="1068680at2"/>
<feature type="domain" description="Core-binding (CB)" evidence="7">
    <location>
        <begin position="103"/>
        <end position="187"/>
    </location>
</feature>
<dbReference type="Pfam" id="PF13102">
    <property type="entry name" value="Phage_int_SAM_5"/>
    <property type="match status" value="1"/>
</dbReference>
<evidence type="ECO:0000256" key="3">
    <source>
        <dbReference type="ARBA" id="ARBA00023125"/>
    </source>
</evidence>
<dbReference type="Pfam" id="PF17293">
    <property type="entry name" value="Arm-DNA-bind_5"/>
    <property type="match status" value="1"/>
</dbReference>
<evidence type="ECO:0000259" key="7">
    <source>
        <dbReference type="PROSITE" id="PS51900"/>
    </source>
</evidence>
<dbReference type="PANTHER" id="PTHR30349:SF64">
    <property type="entry name" value="PROPHAGE INTEGRASE INTD-RELATED"/>
    <property type="match status" value="1"/>
</dbReference>
<dbReference type="GO" id="GO:0006310">
    <property type="term" value="P:DNA recombination"/>
    <property type="evidence" value="ECO:0007669"/>
    <property type="project" value="UniProtKB-KW"/>
</dbReference>
<dbReference type="STRING" id="641691.SAMN05421636_11241"/>
<dbReference type="PROSITE" id="PS51898">
    <property type="entry name" value="TYR_RECOMBINASE"/>
    <property type="match status" value="1"/>
</dbReference>
<dbReference type="InterPro" id="IPR025269">
    <property type="entry name" value="SAM-like_dom"/>
</dbReference>
<dbReference type="Gene3D" id="1.10.150.130">
    <property type="match status" value="1"/>
</dbReference>
<dbReference type="GO" id="GO:0015074">
    <property type="term" value="P:DNA integration"/>
    <property type="evidence" value="ECO:0007669"/>
    <property type="project" value="UniProtKB-KW"/>
</dbReference>
<dbReference type="InterPro" id="IPR010998">
    <property type="entry name" value="Integrase_recombinase_N"/>
</dbReference>
<evidence type="ECO:0000259" key="6">
    <source>
        <dbReference type="PROSITE" id="PS51898"/>
    </source>
</evidence>
<dbReference type="Gene3D" id="1.10.443.10">
    <property type="entry name" value="Intergrase catalytic core"/>
    <property type="match status" value="1"/>
</dbReference>
<dbReference type="Pfam" id="PF00589">
    <property type="entry name" value="Phage_integrase"/>
    <property type="match status" value="1"/>
</dbReference>
<proteinExistence type="inferred from homology"/>
<dbReference type="EMBL" id="FNAO01000012">
    <property type="protein sequence ID" value="SDF12449.1"/>
    <property type="molecule type" value="Genomic_DNA"/>
</dbReference>
<dbReference type="InterPro" id="IPR002104">
    <property type="entry name" value="Integrase_catalytic"/>
</dbReference>
<name>A0A1G7IJH3_9FLAO</name>
<evidence type="ECO:0000256" key="4">
    <source>
        <dbReference type="ARBA" id="ARBA00023172"/>
    </source>
</evidence>
<dbReference type="Proteomes" id="UP000199109">
    <property type="component" value="Unassembled WGS sequence"/>
</dbReference>
<keyword evidence="2" id="KW-0229">DNA integration</keyword>
<gene>
    <name evidence="8" type="ORF">SAMN05421636_11241</name>
</gene>
<evidence type="ECO:0000256" key="2">
    <source>
        <dbReference type="ARBA" id="ARBA00022908"/>
    </source>
</evidence>
<organism evidence="8 9">
    <name type="scientific">Pricia antarctica</name>
    <dbReference type="NCBI Taxonomy" id="641691"/>
    <lineage>
        <taxon>Bacteria</taxon>
        <taxon>Pseudomonadati</taxon>
        <taxon>Bacteroidota</taxon>
        <taxon>Flavobacteriia</taxon>
        <taxon>Flavobacteriales</taxon>
        <taxon>Flavobacteriaceae</taxon>
        <taxon>Pricia</taxon>
    </lineage>
</organism>
<dbReference type="InterPro" id="IPR035386">
    <property type="entry name" value="Arm-DNA-bind_5"/>
</dbReference>
<keyword evidence="3 5" id="KW-0238">DNA-binding</keyword>
<evidence type="ECO:0000313" key="8">
    <source>
        <dbReference type="EMBL" id="SDF12449.1"/>
    </source>
</evidence>
<dbReference type="InterPro" id="IPR013762">
    <property type="entry name" value="Integrase-like_cat_sf"/>
</dbReference>
<feature type="domain" description="Tyr recombinase" evidence="6">
    <location>
        <begin position="211"/>
        <end position="403"/>
    </location>
</feature>
<evidence type="ECO:0000256" key="5">
    <source>
        <dbReference type="PROSITE-ProRule" id="PRU01248"/>
    </source>
</evidence>
<evidence type="ECO:0000313" key="9">
    <source>
        <dbReference type="Proteomes" id="UP000199109"/>
    </source>
</evidence>
<dbReference type="InterPro" id="IPR044068">
    <property type="entry name" value="CB"/>
</dbReference>
<dbReference type="InterPro" id="IPR011010">
    <property type="entry name" value="DNA_brk_join_enz"/>
</dbReference>
<reference evidence="8 9" key="1">
    <citation type="submission" date="2016-10" db="EMBL/GenBank/DDBJ databases">
        <authorList>
            <person name="de Groot N.N."/>
        </authorList>
    </citation>
    <scope>NUCLEOTIDE SEQUENCE [LARGE SCALE GENOMIC DNA]</scope>
    <source>
        <strain evidence="8 9">DSM 23421</strain>
    </source>
</reference>
<keyword evidence="4" id="KW-0233">DNA recombination</keyword>
<dbReference type="RefSeq" id="WP_091873886.1">
    <property type="nucleotide sequence ID" value="NZ_FNAO01000012.1"/>
</dbReference>
<comment type="similarity">
    <text evidence="1">Belongs to the 'phage' integrase family.</text>
</comment>
<dbReference type="GO" id="GO:0003677">
    <property type="term" value="F:DNA binding"/>
    <property type="evidence" value="ECO:0007669"/>
    <property type="project" value="UniProtKB-UniRule"/>
</dbReference>
<dbReference type="PROSITE" id="PS51900">
    <property type="entry name" value="CB"/>
    <property type="match status" value="1"/>
</dbReference>
<accession>A0A1G7IJH3</accession>
<dbReference type="InterPro" id="IPR050090">
    <property type="entry name" value="Tyrosine_recombinase_XerCD"/>
</dbReference>
<evidence type="ECO:0000256" key="1">
    <source>
        <dbReference type="ARBA" id="ARBA00008857"/>
    </source>
</evidence>
<dbReference type="PANTHER" id="PTHR30349">
    <property type="entry name" value="PHAGE INTEGRASE-RELATED"/>
    <property type="match status" value="1"/>
</dbReference>
<sequence>MGSSIKVTLRKKANKQGHFPLAVRITKNRKTTYLYTGHYIDVKYWDEGNREVRKSHPNSKRLNNLLIKKLAEANQTLIDLQTHKSDISSKQIKKEISTPLTKTSFKEIADNYLDNLEKTNKLQRLSSDKARVGHFVKFVDNDDLSFREIDEALLRRFSLYLKTTRKVSQRSVINNLIVIRTLYNQAIRLGIVDRKLYPFGADKIRIKFPETEKIGLTKEEILTIEALSDLSEQQSHARNVWLFSFYFAGMRVGDVLMIKWSDIYDGRLHYRMGKNEKLLSFKLPGKIISLLQLYEEDKQSSEDFIFPEMKKANLKIPKDIFNKVKSANRKFNKYLVQIAEKAAINKKLTMHIARHSFGNISGDKIPIQMLQKLYRHSTVTTTILYQANFMHKETDDALEKVINF</sequence>
<protein>
    <submittedName>
        <fullName evidence="8">Site-specific recombinase XerD</fullName>
    </submittedName>
</protein>
<dbReference type="AlphaFoldDB" id="A0A1G7IJH3"/>
<keyword evidence="9" id="KW-1185">Reference proteome</keyword>
<dbReference type="SUPFAM" id="SSF56349">
    <property type="entry name" value="DNA breaking-rejoining enzymes"/>
    <property type="match status" value="1"/>
</dbReference>